<reference evidence="2 4" key="1">
    <citation type="journal article" date="2016" name="PLoS ONE">
        <title>Sequence Assembly of Yarrowia lipolytica Strain W29/CLIB89 Shows Transposable Element Diversity.</title>
        <authorList>
            <person name="Magnan C."/>
            <person name="Yu J."/>
            <person name="Chang I."/>
            <person name="Jahn E."/>
            <person name="Kanomata Y."/>
            <person name="Wu J."/>
            <person name="Zeller M."/>
            <person name="Oakes M."/>
            <person name="Baldi P."/>
            <person name="Sandmeyer S."/>
        </authorList>
    </citation>
    <scope>NUCLEOTIDE SEQUENCE [LARGE SCALE GENOMIC DNA]</scope>
    <source>
        <strain evidence="2">CLIB89</strain>
        <strain evidence="4">CLIB89(W29)</strain>
    </source>
</reference>
<dbReference type="Proteomes" id="UP000182444">
    <property type="component" value="Chromosome 1C"/>
</dbReference>
<dbReference type="InterPro" id="IPR029063">
    <property type="entry name" value="SAM-dependent_MTases_sf"/>
</dbReference>
<dbReference type="PANTHER" id="PTHR45277">
    <property type="entry name" value="EXPRESSED PROTEIN"/>
    <property type="match status" value="1"/>
</dbReference>
<name>A0A1D8NBA9_YARLL</name>
<evidence type="ECO:0000313" key="2">
    <source>
        <dbReference type="EMBL" id="AOW02900.1"/>
    </source>
</evidence>
<dbReference type="eggNOG" id="ENOG502S81U">
    <property type="taxonomic scope" value="Eukaryota"/>
</dbReference>
<protein>
    <submittedName>
        <fullName evidence="3">S-adenosyl-L-methionine-dependent methyltransferase</fullName>
    </submittedName>
</protein>
<dbReference type="Proteomes" id="UP000256601">
    <property type="component" value="Unassembled WGS sequence"/>
</dbReference>
<evidence type="ECO:0000313" key="4">
    <source>
        <dbReference type="Proteomes" id="UP000182444"/>
    </source>
</evidence>
<dbReference type="AlphaFoldDB" id="A0A1D8NBA9"/>
<reference evidence="3 5" key="2">
    <citation type="submission" date="2018-07" db="EMBL/GenBank/DDBJ databases">
        <title>Draft Genome Assemblies for Five Robust Yarrowia lipolytica Strains Exhibiting High Lipid Production and Pentose Sugar Utilization and Sugar Alcohol Secretion from Undetoxified Lignocellulosic Biomass Hydrolysates.</title>
        <authorList>
            <consortium name="DOE Joint Genome Institute"/>
            <person name="Walker C."/>
            <person name="Ryu S."/>
            <person name="Na H."/>
            <person name="Zane M."/>
            <person name="LaButti K."/>
            <person name="Lipzen A."/>
            <person name="Haridas S."/>
            <person name="Barry K."/>
            <person name="Grigoriev I.V."/>
            <person name="Quarterman J."/>
            <person name="Slininger P."/>
            <person name="Dien B."/>
            <person name="Trinh C.T."/>
        </authorList>
    </citation>
    <scope>NUCLEOTIDE SEQUENCE [LARGE SCALE GENOMIC DNA]</scope>
    <source>
        <strain evidence="3 5">YB392</strain>
    </source>
</reference>
<dbReference type="Pfam" id="PF08241">
    <property type="entry name" value="Methyltransf_11"/>
    <property type="match status" value="1"/>
</dbReference>
<dbReference type="InterPro" id="IPR013216">
    <property type="entry name" value="Methyltransf_11"/>
</dbReference>
<evidence type="ECO:0000259" key="1">
    <source>
        <dbReference type="Pfam" id="PF08241"/>
    </source>
</evidence>
<accession>A0A1D8NBA9</accession>
<dbReference type="GO" id="GO:0008757">
    <property type="term" value="F:S-adenosylmethionine-dependent methyltransferase activity"/>
    <property type="evidence" value="ECO:0007669"/>
    <property type="project" value="InterPro"/>
</dbReference>
<organism evidence="2 4">
    <name type="scientific">Yarrowia lipolytica</name>
    <name type="common">Candida lipolytica</name>
    <dbReference type="NCBI Taxonomy" id="4952"/>
    <lineage>
        <taxon>Eukaryota</taxon>
        <taxon>Fungi</taxon>
        <taxon>Dikarya</taxon>
        <taxon>Ascomycota</taxon>
        <taxon>Saccharomycotina</taxon>
        <taxon>Dipodascomycetes</taxon>
        <taxon>Dipodascales</taxon>
        <taxon>Dipodascales incertae sedis</taxon>
        <taxon>Yarrowia</taxon>
    </lineage>
</organism>
<evidence type="ECO:0000313" key="3">
    <source>
        <dbReference type="EMBL" id="RDW26073.1"/>
    </source>
</evidence>
<dbReference type="VEuPathDB" id="FungiDB:YALI1_C21171g"/>
<dbReference type="EMBL" id="CP017555">
    <property type="protein sequence ID" value="AOW02900.1"/>
    <property type="molecule type" value="Genomic_DNA"/>
</dbReference>
<dbReference type="EMBL" id="KZ858987">
    <property type="protein sequence ID" value="RDW26073.1"/>
    <property type="molecule type" value="Genomic_DNA"/>
</dbReference>
<dbReference type="GeneID" id="2909346"/>
<dbReference type="PANTHER" id="PTHR45277:SF1">
    <property type="entry name" value="EXPRESSED PROTEIN"/>
    <property type="match status" value="1"/>
</dbReference>
<keyword evidence="3" id="KW-0489">Methyltransferase</keyword>
<feature type="domain" description="Methyltransferase type 11" evidence="1">
    <location>
        <begin position="114"/>
        <end position="227"/>
    </location>
</feature>
<gene>
    <name evidence="3" type="ORF">B0I71DRAFT_131466</name>
    <name evidence="2" type="ORF">YALI1_C21171g</name>
</gene>
<dbReference type="Gene3D" id="3.40.50.150">
    <property type="entry name" value="Vaccinia Virus protein VP39"/>
    <property type="match status" value="1"/>
</dbReference>
<dbReference type="SUPFAM" id="SSF53335">
    <property type="entry name" value="S-adenosyl-L-methionine-dependent methyltransferases"/>
    <property type="match status" value="1"/>
</dbReference>
<dbReference type="VEuPathDB" id="FungiDB:YALI0_C15026g"/>
<evidence type="ECO:0000313" key="5">
    <source>
        <dbReference type="Proteomes" id="UP000256601"/>
    </source>
</evidence>
<dbReference type="CDD" id="cd02440">
    <property type="entry name" value="AdoMet_MTases"/>
    <property type="match status" value="1"/>
</dbReference>
<keyword evidence="3" id="KW-0808">Transferase</keyword>
<proteinExistence type="predicted"/>
<sequence>MERERALEYIYISVSPRRSQKVTDTKHYKLHHTHNHMTQTYTITAPLHGSEYQTIKVHPKDHNEKLSTKYHFETPYRAVLAWESVFLHANYRGRHEVWRTILNNDDLYFTGPILDVGSGSGVSLMKLCKKKREVQKASNYHIDGITAVDNYDKKKGQLKKIINNIKAKEYTDLVTLTSAELTNLPYSTDTFSLVTSPWALRSYDRDTQKEILREMARVCKPGGYIIITDLRPSGSGPYDEWIKEMGWHDVRKISAGPNGWFGCWTTDIYEFQKPATDTYRHSSESLTEEDSVVIELHKVNLG</sequence>
<dbReference type="KEGG" id="yli:2909346"/>
<dbReference type="GO" id="GO:0032259">
    <property type="term" value="P:methylation"/>
    <property type="evidence" value="ECO:0007669"/>
    <property type="project" value="UniProtKB-KW"/>
</dbReference>